<sequence length="501" mass="54491">MTTDNDAEYRAALAAYHATLRENFLSFLWSRPAHESFTAERNGFAELEQTSGNVFDLKPARSEKRNGRVFDSLDVLASPAASTVSRLPASSVTSFASMSAITVPTSPVLEKSVNAINPLTGRRVGSDPRLPTPPGREFIRQQARGRARRPQHASPQSKVTEGLSSVVLGTQSISAPSMERSRPDKCTIQQTRTDLPSCPEISIFGGQSTIPPQRKIRNAHSYPVGSVNLRRTTSSSTFGERGIASATQRRRDTSPPDPSSPTSRCDLSRLHAEPKKTETRQAPHHDSRHHRMSLRNPPGLLVSKSAEGWSDEEIESESGERSEPSSASEGSSHSSLAVTSPVVRSGSPSRSVIPGRLSASAEGATILIRRHADNLHYPSAISPIRHLSPPIYEVMAKYHRLPLDRRNSGTTLTDMTPRTEFSEASFTALAPSPLFATETHSAPSSSHLDTFPGLNEAGLTNKYYEQDSTAACPPPKQQHFSVDQLMRLSSTSVLDGLDDED</sequence>
<evidence type="ECO:0000313" key="2">
    <source>
        <dbReference type="Proteomes" id="UP001227268"/>
    </source>
</evidence>
<proteinExistence type="predicted"/>
<comment type="caution">
    <text evidence="1">The sequence shown here is derived from an EMBL/GenBank/DDBJ whole genome shotgun (WGS) entry which is preliminary data.</text>
</comment>
<gene>
    <name evidence="1" type="ORF">QFC21_000009</name>
</gene>
<dbReference type="EMBL" id="JASBWT010000001">
    <property type="protein sequence ID" value="KAJ9108689.1"/>
    <property type="molecule type" value="Genomic_DNA"/>
</dbReference>
<organism evidence="1 2">
    <name type="scientific">Naganishia friedmannii</name>
    <dbReference type="NCBI Taxonomy" id="89922"/>
    <lineage>
        <taxon>Eukaryota</taxon>
        <taxon>Fungi</taxon>
        <taxon>Dikarya</taxon>
        <taxon>Basidiomycota</taxon>
        <taxon>Agaricomycotina</taxon>
        <taxon>Tremellomycetes</taxon>
        <taxon>Filobasidiales</taxon>
        <taxon>Filobasidiaceae</taxon>
        <taxon>Naganishia</taxon>
    </lineage>
</organism>
<protein>
    <submittedName>
        <fullName evidence="1">Uncharacterized protein</fullName>
    </submittedName>
</protein>
<name>A0ACC2WBX0_9TREE</name>
<evidence type="ECO:0000313" key="1">
    <source>
        <dbReference type="EMBL" id="KAJ9108689.1"/>
    </source>
</evidence>
<keyword evidence="2" id="KW-1185">Reference proteome</keyword>
<dbReference type="Proteomes" id="UP001227268">
    <property type="component" value="Unassembled WGS sequence"/>
</dbReference>
<reference evidence="1" key="1">
    <citation type="submission" date="2023-04" db="EMBL/GenBank/DDBJ databases">
        <title>Draft Genome sequencing of Naganishia species isolated from polar environments using Oxford Nanopore Technology.</title>
        <authorList>
            <person name="Leo P."/>
            <person name="Venkateswaran K."/>
        </authorList>
    </citation>
    <scope>NUCLEOTIDE SEQUENCE</scope>
    <source>
        <strain evidence="1">MNA-CCFEE 5423</strain>
    </source>
</reference>
<accession>A0ACC2WBX0</accession>